<dbReference type="AlphaFoldDB" id="A0A6C0JTS5"/>
<keyword evidence="1" id="KW-0175">Coiled coil</keyword>
<reference evidence="2" key="1">
    <citation type="journal article" date="2020" name="Nature">
        <title>Giant virus diversity and host interactions through global metagenomics.</title>
        <authorList>
            <person name="Schulz F."/>
            <person name="Roux S."/>
            <person name="Paez-Espino D."/>
            <person name="Jungbluth S."/>
            <person name="Walsh D.A."/>
            <person name="Denef V.J."/>
            <person name="McMahon K.D."/>
            <person name="Konstantinidis K.T."/>
            <person name="Eloe-Fadrosh E.A."/>
            <person name="Kyrpides N.C."/>
            <person name="Woyke T."/>
        </authorList>
    </citation>
    <scope>NUCLEOTIDE SEQUENCE</scope>
    <source>
        <strain evidence="2">GVMAG-S-1062768-28</strain>
    </source>
</reference>
<sequence>MTMKKIGYSIFYENHREINERLAGMYEYVVFETKEEAQKVVDSLNNKFQQYFVLLENGMTEEEFHKKEEERRDYNERYQKASEAKRQHNALVWDYHNKKDRMQKEYWATMKKIEDEHEKERYRLVCIMNLVPGI</sequence>
<accession>A0A6C0JTS5</accession>
<evidence type="ECO:0000313" key="2">
    <source>
        <dbReference type="EMBL" id="QHU08206.1"/>
    </source>
</evidence>
<evidence type="ECO:0000256" key="1">
    <source>
        <dbReference type="SAM" id="Coils"/>
    </source>
</evidence>
<name>A0A6C0JTS5_9ZZZZ</name>
<proteinExistence type="predicted"/>
<feature type="coiled-coil region" evidence="1">
    <location>
        <begin position="64"/>
        <end position="91"/>
    </location>
</feature>
<dbReference type="EMBL" id="MN740695">
    <property type="protein sequence ID" value="QHU08206.1"/>
    <property type="molecule type" value="Genomic_DNA"/>
</dbReference>
<protein>
    <submittedName>
        <fullName evidence="2">Uncharacterized protein</fullName>
    </submittedName>
</protein>
<organism evidence="2">
    <name type="scientific">viral metagenome</name>
    <dbReference type="NCBI Taxonomy" id="1070528"/>
    <lineage>
        <taxon>unclassified sequences</taxon>
        <taxon>metagenomes</taxon>
        <taxon>organismal metagenomes</taxon>
    </lineage>
</organism>